<dbReference type="InterPro" id="IPR001584">
    <property type="entry name" value="Integrase_cat-core"/>
</dbReference>
<dbReference type="InterPro" id="IPR012337">
    <property type="entry name" value="RNaseH-like_sf"/>
</dbReference>
<dbReference type="EMBL" id="BQNB010018701">
    <property type="protein sequence ID" value="GJT77324.1"/>
    <property type="molecule type" value="Genomic_DNA"/>
</dbReference>
<evidence type="ECO:0000313" key="3">
    <source>
        <dbReference type="EMBL" id="GJT77324.1"/>
    </source>
</evidence>
<dbReference type="InterPro" id="IPR025724">
    <property type="entry name" value="GAG-pre-integrase_dom"/>
</dbReference>
<dbReference type="PANTHER" id="PTHR47481">
    <property type="match status" value="1"/>
</dbReference>
<protein>
    <submittedName>
        <fullName evidence="3">Retrovirus-related pol polyprotein from transposon TNT 1-94</fullName>
    </submittedName>
</protein>
<dbReference type="InterPro" id="IPR054722">
    <property type="entry name" value="PolX-like_BBD"/>
</dbReference>
<feature type="compositionally biased region" description="Polar residues" evidence="1">
    <location>
        <begin position="197"/>
        <end position="222"/>
    </location>
</feature>
<dbReference type="Pfam" id="PF13976">
    <property type="entry name" value="gag_pre-integrs"/>
    <property type="match status" value="1"/>
</dbReference>
<evidence type="ECO:0000259" key="2">
    <source>
        <dbReference type="PROSITE" id="PS50994"/>
    </source>
</evidence>
<proteinExistence type="predicted"/>
<gene>
    <name evidence="3" type="ORF">Tco_1044049</name>
</gene>
<feature type="region of interest" description="Disordered" evidence="1">
    <location>
        <begin position="187"/>
        <end position="222"/>
    </location>
</feature>
<dbReference type="Pfam" id="PF22936">
    <property type="entry name" value="Pol_BBD"/>
    <property type="match status" value="1"/>
</dbReference>
<name>A0ABQ5GPU8_9ASTR</name>
<dbReference type="PROSITE" id="PS50994">
    <property type="entry name" value="INTEGRASE"/>
    <property type="match status" value="1"/>
</dbReference>
<dbReference type="SUPFAM" id="SSF53098">
    <property type="entry name" value="Ribonuclease H-like"/>
    <property type="match status" value="1"/>
</dbReference>
<keyword evidence="4" id="KW-1185">Reference proteome</keyword>
<organism evidence="3 4">
    <name type="scientific">Tanacetum coccineum</name>
    <dbReference type="NCBI Taxonomy" id="301880"/>
    <lineage>
        <taxon>Eukaryota</taxon>
        <taxon>Viridiplantae</taxon>
        <taxon>Streptophyta</taxon>
        <taxon>Embryophyta</taxon>
        <taxon>Tracheophyta</taxon>
        <taxon>Spermatophyta</taxon>
        <taxon>Magnoliopsida</taxon>
        <taxon>eudicotyledons</taxon>
        <taxon>Gunneridae</taxon>
        <taxon>Pentapetalae</taxon>
        <taxon>asterids</taxon>
        <taxon>campanulids</taxon>
        <taxon>Asterales</taxon>
        <taxon>Asteraceae</taxon>
        <taxon>Asteroideae</taxon>
        <taxon>Anthemideae</taxon>
        <taxon>Anthemidinae</taxon>
        <taxon>Tanacetum</taxon>
    </lineage>
</organism>
<reference evidence="3" key="2">
    <citation type="submission" date="2022-01" db="EMBL/GenBank/DDBJ databases">
        <authorList>
            <person name="Yamashiro T."/>
            <person name="Shiraishi A."/>
            <person name="Satake H."/>
            <person name="Nakayama K."/>
        </authorList>
    </citation>
    <scope>NUCLEOTIDE SEQUENCE</scope>
</reference>
<dbReference type="Proteomes" id="UP001151760">
    <property type="component" value="Unassembled WGS sequence"/>
</dbReference>
<dbReference type="Pfam" id="PF00665">
    <property type="entry name" value="rve"/>
    <property type="match status" value="1"/>
</dbReference>
<dbReference type="Pfam" id="PF14223">
    <property type="entry name" value="Retrotran_gag_2"/>
    <property type="match status" value="1"/>
</dbReference>
<evidence type="ECO:0000256" key="1">
    <source>
        <dbReference type="SAM" id="MobiDB-lite"/>
    </source>
</evidence>
<dbReference type="InterPro" id="IPR036397">
    <property type="entry name" value="RNaseH_sf"/>
</dbReference>
<feature type="domain" description="Integrase catalytic" evidence="2">
    <location>
        <begin position="449"/>
        <end position="564"/>
    </location>
</feature>
<accession>A0ABQ5GPU8</accession>
<comment type="caution">
    <text evidence="3">The sequence shown here is derived from an EMBL/GenBank/DDBJ whole genome shotgun (WGS) entry which is preliminary data.</text>
</comment>
<reference evidence="3" key="1">
    <citation type="journal article" date="2022" name="Int. J. Mol. Sci.">
        <title>Draft Genome of Tanacetum Coccineum: Genomic Comparison of Closely Related Tanacetum-Family Plants.</title>
        <authorList>
            <person name="Yamashiro T."/>
            <person name="Shiraishi A."/>
            <person name="Nakayama K."/>
            <person name="Satake H."/>
        </authorList>
    </citation>
    <scope>NUCLEOTIDE SEQUENCE</scope>
</reference>
<dbReference type="PANTHER" id="PTHR47481:SF43">
    <property type="entry name" value="RETROTRANSPOSON COPIA-LIKE N-TERMINAL DOMAIN-CONTAINING PROTEIN"/>
    <property type="match status" value="1"/>
</dbReference>
<dbReference type="Gene3D" id="3.30.420.10">
    <property type="entry name" value="Ribonuclease H-like superfamily/Ribonuclease H"/>
    <property type="match status" value="1"/>
</dbReference>
<feature type="region of interest" description="Disordered" evidence="1">
    <location>
        <begin position="708"/>
        <end position="741"/>
    </location>
</feature>
<feature type="compositionally biased region" description="Basic and acidic residues" evidence="1">
    <location>
        <begin position="717"/>
        <end position="726"/>
    </location>
</feature>
<sequence length="795" mass="89846">MTTSKIVELSTHTHFPIKLTANNFPSWRKQVLSTLMGLELEQFDQILLGALLGSCSDTIQLIVSSAETSQELFKRLTDSYARVSRSRIISLRSKLATNSKGTKPVAEYLNEMKAIADELALAQKPIDDDDLIVHILTHLGDDYKQITAALKIRDTPITFSDLYEKLVDHERSIQESQPATLIATVNNTQRKGPRQYSRPNTAARNSNRLNSSIPRNTQSPNHNNCRKLARFLQENNIDVSSTPSSNLTVNSSTANASSSLMFDSGASHHVTHDRSFLHNLSEYGGPDEIVLGNGKTLSISHTSHTTIPTLSRSLNLKNVLRVPQLRNHLVSVAKLCRNNDVSVEFFRFHFFVKDLRTGARLMRGVNINDIYYASPIPGHSLMQLNSSTKTSGSLLSWHHKFGHPSIKVLKLLLNNLGLDYNKMSNVLFHCDACSLNKSHKMPFGENSFKETKPLELIYSDVWGPVQTSNDGYAYYVIFVDFYSKYTWLYPIKRKPDVSILFPQFKILVEKFFHTPQVSLFSDNGGEYVGLIHYLQKNGISHFTTPPHTPEQNGVAERRHRHIVETGSNTYEDDLSQPWTCEERNPFTPRIRHFDFPKTRMPSHVKTYDGNGDPEDHLKLFQLQKQRGGQCQCGAICSTQRSLKMPANKTHQGSGGNTPYQTEDFMERYKAEVLDVEGASECMKISGFMHGITHPELIKREVAAFSHSRKKAPTPWRQPERGNEPNFKKGFKNKQRSDRKPDRFSLLTKTPKEIFALENGKFKAPPPMVTPAKKGIQTSTVNSTRIRGITRMNACS</sequence>
<evidence type="ECO:0000313" key="4">
    <source>
        <dbReference type="Proteomes" id="UP001151760"/>
    </source>
</evidence>